<reference evidence="1" key="1">
    <citation type="submission" date="2020-05" db="EMBL/GenBank/DDBJ databases">
        <authorList>
            <person name="Chiriac C."/>
            <person name="Salcher M."/>
            <person name="Ghai R."/>
            <person name="Kavagutti S V."/>
        </authorList>
    </citation>
    <scope>NUCLEOTIDE SEQUENCE</scope>
</reference>
<evidence type="ECO:0000313" key="1">
    <source>
        <dbReference type="EMBL" id="CAB4979123.1"/>
    </source>
</evidence>
<sequence>MDPGSVPKHGAIADGAATAGVGPAKHIRRGISRSVETFDHSATLATNFGVFADHWSAVCAEHSWIDADGIERAFNERLHCAWPH</sequence>
<name>A0A6J7MKX8_9ZZZZ</name>
<protein>
    <submittedName>
        <fullName evidence="1">Unannotated protein</fullName>
    </submittedName>
</protein>
<dbReference type="AlphaFoldDB" id="A0A6J7MKX8"/>
<accession>A0A6J7MKX8</accession>
<proteinExistence type="predicted"/>
<gene>
    <name evidence="1" type="ORF">UFOPK3927_00610</name>
</gene>
<organism evidence="1">
    <name type="scientific">freshwater metagenome</name>
    <dbReference type="NCBI Taxonomy" id="449393"/>
    <lineage>
        <taxon>unclassified sequences</taxon>
        <taxon>metagenomes</taxon>
        <taxon>ecological metagenomes</taxon>
    </lineage>
</organism>
<dbReference type="EMBL" id="CAFBOK010000053">
    <property type="protein sequence ID" value="CAB4979123.1"/>
    <property type="molecule type" value="Genomic_DNA"/>
</dbReference>